<feature type="compositionally biased region" description="Basic residues" evidence="1">
    <location>
        <begin position="2882"/>
        <end position="2891"/>
    </location>
</feature>
<feature type="region of interest" description="Disordered" evidence="1">
    <location>
        <begin position="1744"/>
        <end position="1767"/>
    </location>
</feature>
<feature type="region of interest" description="Disordered" evidence="1">
    <location>
        <begin position="2769"/>
        <end position="2790"/>
    </location>
</feature>
<dbReference type="AntiFam" id="ANF00072">
    <property type="entry name" value="Shadow ORF (opposite TypA)"/>
</dbReference>
<comment type="caution">
    <text evidence="2">The sequence shown here is derived from an EMBL/GenBank/DDBJ whole genome shotgun (WGS) entry which is preliminary data.</text>
</comment>
<feature type="compositionally biased region" description="Gly residues" evidence="1">
    <location>
        <begin position="399"/>
        <end position="416"/>
    </location>
</feature>
<feature type="region of interest" description="Disordered" evidence="1">
    <location>
        <begin position="2423"/>
        <end position="2446"/>
    </location>
</feature>
<feature type="compositionally biased region" description="Basic residues" evidence="1">
    <location>
        <begin position="253"/>
        <end position="280"/>
    </location>
</feature>
<feature type="region of interest" description="Disordered" evidence="1">
    <location>
        <begin position="2882"/>
        <end position="2906"/>
    </location>
</feature>
<protein>
    <submittedName>
        <fullName evidence="2">Uncharacterized protein</fullName>
    </submittedName>
</protein>
<evidence type="ECO:0000256" key="1">
    <source>
        <dbReference type="SAM" id="MobiDB-lite"/>
    </source>
</evidence>
<feature type="region of interest" description="Disordered" evidence="1">
    <location>
        <begin position="3705"/>
        <end position="3727"/>
    </location>
</feature>
<gene>
    <name evidence="2" type="ORF">Tci_000225</name>
</gene>
<accession>A0A699GF41</accession>
<feature type="compositionally biased region" description="Basic residues" evidence="1">
    <location>
        <begin position="101"/>
        <end position="111"/>
    </location>
</feature>
<feature type="compositionally biased region" description="Basic and acidic residues" evidence="1">
    <location>
        <begin position="3220"/>
        <end position="3229"/>
    </location>
</feature>
<feature type="region of interest" description="Disordered" evidence="1">
    <location>
        <begin position="3325"/>
        <end position="3345"/>
    </location>
</feature>
<proteinExistence type="predicted"/>
<evidence type="ECO:0000313" key="2">
    <source>
        <dbReference type="EMBL" id="GEU28247.1"/>
    </source>
</evidence>
<feature type="compositionally biased region" description="Basic and acidic residues" evidence="1">
    <location>
        <begin position="3705"/>
        <end position="3721"/>
    </location>
</feature>
<organism evidence="2">
    <name type="scientific">Tanacetum cinerariifolium</name>
    <name type="common">Dalmatian daisy</name>
    <name type="synonym">Chrysanthemum cinerariifolium</name>
    <dbReference type="NCBI Taxonomy" id="118510"/>
    <lineage>
        <taxon>Eukaryota</taxon>
        <taxon>Viridiplantae</taxon>
        <taxon>Streptophyta</taxon>
        <taxon>Embryophyta</taxon>
        <taxon>Tracheophyta</taxon>
        <taxon>Spermatophyta</taxon>
        <taxon>Magnoliopsida</taxon>
        <taxon>eudicotyledons</taxon>
        <taxon>Gunneridae</taxon>
        <taxon>Pentapetalae</taxon>
        <taxon>asterids</taxon>
        <taxon>campanulids</taxon>
        <taxon>Asterales</taxon>
        <taxon>Asteraceae</taxon>
        <taxon>Asteroideae</taxon>
        <taxon>Anthemideae</taxon>
        <taxon>Anthemidinae</taxon>
        <taxon>Tanacetum</taxon>
    </lineage>
</organism>
<sequence>MAHQHLAGAPWPERRQCRARCGRSGAPAPDRHRRAGHGRDPVGTGRAPGAGHEPLVPDPGPGRPAHGRAVFAVRAGAPDGAGGDRQGGPRQPGGGGDGRAAARKGVRHPRSPHAPGHPRQVPGTGRPAAARRQILFPSAGRAWTRKPSWPSTARPMFPIAASPSTGSIPHWASGASWRWCRPISWRRSKNRARPSPTSRTCRPHPNHERRYPRHHGRHAARLGAAHARRGRRQGSARPRADRGRLARDARRPAAGRHGRAARRRRQADHRHRRQRGRRAGRGAAGSARDRLGRNAGRRPARRLGVGRRRRGALAAAGVRARQRGADRPRHAGRGSVRRAGGSAAAPLPPRAGGTRRRRHVRGRRRRLHAVRYAGAAHAPRGRTGRPDGRRQAGHCRRSAGGGAPGGRPAERGGGAQGRDHRHCRARRQHMGPYGRQHGAGDIGIGRCAGRPDRRPGRARRHAGTGGGMGRGAARDGGRTAVAQARPARLPGARNQRRSAKAAAGVVSALKTLQATGLKTKREAVELALRTLLRLHRQAQLRTLRGKLDWSGDLDAMRTDDDRGRFQPTATSIRLSCIWDYALPASKDRAARRRSRSGGNPVIALHQLGRVLARGVELQLGPALLRQAQVDARRGQVGQVAGGVVRHVVAQRVLEVGQRLLVVARHPARAADARAFEYGIDAVFVEQAARYHLELQHADRAQYQLAALHRLEDLYRALLAQLLQALVQLLDLERIADAHRAEKVRREVRDAGKGQHLAFGKTVANLHVAVVGQTDDVARVRLFHLLARRRHERHHGRHFDLAAQAQVLDLHAALETSRAHAQEGDAVAVGRVHIGLDLEHEAGKRLLFRIDRTHRGVALARGRGPVHQRRQDLAHAEVVDGGTEEHGRLHAGQEFLQVERVRRALDQFHFHAQLVHLEREHLLQARIVDAFDQFERAVGLFLTGLEQHDGVVEQVVHAAEVLAHADRPGHRRALDFQYRFQLVEQFQRIARFAVHLVHEGDDGRIAHAAHVQQLDGLRFHALGGVDHHQRGVDRRQHAVGIFRKVLVTGGVEQVDHVVAELELHHRRRDRNAALLFDLHPVRRGVAARLAGLDGAGHLDRAREQQQLFGQRGFTGIGVGDDAEGAAAQHFARDQRGRLGAGDTGAGRRGGVVVILGCYVFDIVGHVSPAAHLQLTCHSLSPHPAPTDAVRLGRHFLHPARSLFLAVGQGSDDFLLAVRQPDHDVPHRRRRIRQGDPGRVAAHRVPVAHVELIQVARSAHRARRRRRGQVGDDIGHPADDLRVQVHPLARVERPVQVPAVALRQVHRVVGNRVSGAIGAGTGQAETLLHHRRAAHAHRGAAVLDHVQALDIGVGRIGHVEQAARPPQHHAHALLHGGGHAVHGAGGGHAAQGHVRARGDRFRGARIAHFQHRHRAAGGGQVKAPHLAQDVAAVHVRGARIGGGVAGDGRDARQARWRGGVAGTGGHFFDQFSRVGVQDVQVALAVAAGHAVDARHVVVAGREEHHPAPVGQRAELRIAESETDVRVAARAHGGIGAELPQLLGRAVGVGDVERIVTAPARVQARHQDRAPLLAGADGHLHVRHLGRAVGRVLVVGAVRGAGQGRQFFHDDARHVSPQLVAARAVERVQHAVVGGHEHGALAVCRVGGIGAGVLEGVVSGVGIIGQRRAHERRFRRGDIAQHDGHGTHRAGGRGGGDRICAEAGIVRVLLAPAQPVHHVGAVVDDGPVGRGQLRALGQRGALVAEPARRGARHVGKRERHRVGARRGGSAHHDDVALVGDVRHLQAQGIVAAPDGRAVGRAVGDIDLLVQQLAKPFHGRKRTGEDIVVGLRDVGRGRGGSSGGAGADLHIGERLAQAAHHVARLLGAEVFTVAVDGRVPQVVHPLLHRVGRGAGERIGPHVRTVVVPRAAAGGSRDQVVKVAARPGRLVVVGLIRHHAVHAQAQGVGVHVQVGVFAGAGRHRAGPGHVFQLRAQRHGAGAGPAVIPVQRHVRDRRLRLRARIDAAARLGAEAVGVFHVVVVAHIGRAAAVPVAVGRQYHEILLARVLHHFGPAGVRVRRQVGEHAAHIVHRGADRRGARRRGVVQQRIPAGARAARKIRRFQIDGAARPCRGQFHVAHLVVAGNGRERDTQRRLHHLQPAFVVHIPVGEVGHFLGIRARGGSGAIVAVGRSRVRTAGNDVDAHERIGRAQPARDRRGGHRYRIVDGRRIAAGGAAHPAQAALVVDREIADGSAVRCGAVVEQAHVGVAQSRAQAAAAQVRAHRAAGADLAGNGAGHGGRAAVAAQVQVAGVGKGAVADQRGGTERQVAHQRAEGTGRAPALAAEVIDGQTVGHALGAAHAQHRHHGHDVFRPQRDAEHAACGHGGLAGGRFYAGQHLLRRRIGRGNDGGGQRAGHGLLLERGIGAGRRTDRIGDQVAGIARRVGKRDVGNGQRRGGAGRTDRNRAVRGQRAGRLRIGGIDKIAHPLALALREQAVAAPAHLDRHRVAGRRVGADGRGHAAAQRVVGAVLPDADGVVVRPGGGGVRRLVQQVGIGVARRIGLARELVVDDHAPAQVGKSRDQVDIAGNAVAGQVGAADAIAVAADGGPVAGVGGVLLRVRRAVGAHRHHVADLRIVVLLVEVRAHVRWMAHRARHGAEREIKTAAADIVVDVVGRIAAPGPPGSGPPWPMARRRPTAWSTWQGCAIDVSSWSFQHHCLRHDIAAARAVDARRYHVVQLRLGGVARAPQRQRTAERHRRGRIGPGRRLDAVVAVVRAGKHAHAVDDVLDAVAGPIGRQRDGTGPERRRAHGPGGRERGHIALRRLVGVEVGLVGDRAQVGEARVQAGVGRLGQRRIVGQVGRERCRAGAPASWPPLGVADRDDGLEHAVAVALPVHGIARHRHVDLQRRGRHAGRGRLREHGGQRGSGAAHAVRPRLFGGLAARHHGNAHGRHALEVARAAHQAVVVGVDHGRAPDAHAHAAGGGLAPAAVARGIRVVAGDDPVVEAVLGLERHHVVDHGRAAGFGARHVGGAQQQHAVLHRPGVEVQPVRAAQVVDVREVDGVRRRQPCLRIEAERPAGGNRQAVGVGAAARARHLQQRAFGARCRGQRGDHEHVAHIEIVGVAAVHRDRTFAGRVVRRQFHRADPGLRTAAIKRHQVGVGAARFDDHGRKRRDVQSRALGDRHAVAAAVGKLGMATGQQGVVQAPAGVGGIVAERVQGQHAVLHRVRTAHGRILGLLATDHQPGGKRDRQQADDDADQQFDDGEAAVHGVPISWQCGPAAAPAPTAARRGSRAGSPAPTAPAWRWARRLPPGCSWRDWRYRYSSRPAAFRRPWWPPRACWRPTAQRTRAPAGRSCPASRCPGSPPQSTLPAAQCRTGGARMGAAVVPALRIVLVPAVDTMGVPAVDTALAPAAGAALVAAMGRAAGALADAAASWRAPATVGIGQHRVALGGHAGQRDRQRHRRHVAGIGGGRRQAQAGQAVAHHGIDPAQRRVIHLGGAVRQRAGHEHLVLRQRVRRAEHGFPAGRALGIAGGGRGRGGPGALHVRATGVGGGEADVHLPVHLARGDVGCERDAAVAVVGNCLAPGQAEAVGIKLAGGAGAVGQQPVAGIGDADRQHDADDRDRHQQLDQAGRAGLGGAGAGLVDGVHEAAGLAGAGGRERIAGRRGVGERVGKVGGVGGKAGGGGKAGVRAVIGPELFGGRLGPAQRGKRFAEAGACGVARVERNGHRQQDADDGNRHHQLDQGEAAGESASHGVLRLSSLEQCIWASLQFPDGMLTVC</sequence>
<feature type="compositionally biased region" description="Basic and acidic residues" evidence="1">
    <location>
        <begin position="238"/>
        <end position="251"/>
    </location>
</feature>
<feature type="compositionally biased region" description="Basic and acidic residues" evidence="1">
    <location>
        <begin position="3590"/>
        <end position="3603"/>
    </location>
</feature>
<feature type="region of interest" description="Disordered" evidence="1">
    <location>
        <begin position="3584"/>
        <end position="3603"/>
    </location>
</feature>
<name>A0A699GF41_TANCI</name>
<feature type="compositionally biased region" description="Basic residues" evidence="1">
    <location>
        <begin position="1746"/>
        <end position="1761"/>
    </location>
</feature>
<feature type="compositionally biased region" description="Basic residues" evidence="1">
    <location>
        <begin position="353"/>
        <end position="369"/>
    </location>
</feature>
<feature type="compositionally biased region" description="Basic residues" evidence="1">
    <location>
        <begin position="295"/>
        <end position="311"/>
    </location>
</feature>
<feature type="region of interest" description="Disordered" evidence="1">
    <location>
        <begin position="188"/>
        <end position="497"/>
    </location>
</feature>
<dbReference type="EMBL" id="BKCJ010000003">
    <property type="protein sequence ID" value="GEU28247.1"/>
    <property type="molecule type" value="Genomic_DNA"/>
</dbReference>
<feature type="compositionally biased region" description="Low complexity" evidence="1">
    <location>
        <begin position="3254"/>
        <end position="3277"/>
    </location>
</feature>
<feature type="compositionally biased region" description="Gly residues" evidence="1">
    <location>
        <begin position="79"/>
        <end position="98"/>
    </location>
</feature>
<feature type="region of interest" description="Disordered" evidence="1">
    <location>
        <begin position="1"/>
        <end position="127"/>
    </location>
</feature>
<feature type="compositionally biased region" description="Basic residues" evidence="1">
    <location>
        <begin position="210"/>
        <end position="234"/>
    </location>
</feature>
<feature type="region of interest" description="Disordered" evidence="1">
    <location>
        <begin position="3215"/>
        <end position="3234"/>
    </location>
</feature>
<feature type="compositionally biased region" description="Basic and acidic residues" evidence="1">
    <location>
        <begin position="2772"/>
        <end position="2781"/>
    </location>
</feature>
<feature type="compositionally biased region" description="Basic residues" evidence="1">
    <location>
        <begin position="419"/>
        <end position="429"/>
    </location>
</feature>
<feature type="region of interest" description="Disordered" evidence="1">
    <location>
        <begin position="3253"/>
        <end position="3277"/>
    </location>
</feature>
<reference evidence="2" key="1">
    <citation type="journal article" date="2019" name="Sci. Rep.">
        <title>Draft genome of Tanacetum cinerariifolium, the natural source of mosquito coil.</title>
        <authorList>
            <person name="Yamashiro T."/>
            <person name="Shiraishi A."/>
            <person name="Satake H."/>
            <person name="Nakayama K."/>
        </authorList>
    </citation>
    <scope>NUCLEOTIDE SEQUENCE</scope>
</reference>